<reference evidence="2 3" key="1">
    <citation type="journal article" date="2014" name="ISME J.">
        <title>Ecophysiology of Thioploca ingrica as revealed by the complete genome sequence supplemented with proteomic evidence.</title>
        <authorList>
            <person name="Kojima H."/>
            <person name="Ogura Y."/>
            <person name="Yamamoto N."/>
            <person name="Togashi T."/>
            <person name="Mori H."/>
            <person name="Watanabe T."/>
            <person name="Nemoto F."/>
            <person name="Kurokawa K."/>
            <person name="Hayashi T."/>
            <person name="Fukui M."/>
        </authorList>
    </citation>
    <scope>NUCLEOTIDE SEQUENCE [LARGE SCALE GENOMIC DNA]</scope>
</reference>
<dbReference type="PANTHER" id="PTHR39639:SF1">
    <property type="entry name" value="DUF262 DOMAIN-CONTAINING PROTEIN"/>
    <property type="match status" value="1"/>
</dbReference>
<evidence type="ECO:0000313" key="3">
    <source>
        <dbReference type="Proteomes" id="UP000031623"/>
    </source>
</evidence>
<dbReference type="KEGG" id="tig:THII_3442"/>
<evidence type="ECO:0000313" key="2">
    <source>
        <dbReference type="EMBL" id="BAP57739.1"/>
    </source>
</evidence>
<dbReference type="HOGENOM" id="CLU_038557_2_0_6"/>
<proteinExistence type="predicted"/>
<dbReference type="InterPro" id="IPR004919">
    <property type="entry name" value="GmrSD_N"/>
</dbReference>
<name>A0A090AJS2_9GAMM</name>
<evidence type="ECO:0000259" key="1">
    <source>
        <dbReference type="Pfam" id="PF03235"/>
    </source>
</evidence>
<accession>A0A090AJS2</accession>
<feature type="domain" description="GmrSD restriction endonucleases N-terminal" evidence="1">
    <location>
        <begin position="29"/>
        <end position="181"/>
    </location>
</feature>
<dbReference type="AlphaFoldDB" id="A0A090AJS2"/>
<gene>
    <name evidence="2" type="ORF">THII_3442</name>
</gene>
<protein>
    <recommendedName>
        <fullName evidence="1">GmrSD restriction endonucleases N-terminal domain-containing protein</fullName>
    </recommendedName>
</protein>
<dbReference type="OrthoDB" id="8094406at2"/>
<dbReference type="STRING" id="40754.THII_3442"/>
<dbReference type="PANTHER" id="PTHR39639">
    <property type="entry name" value="CHROMOSOME 16, WHOLE GENOME SHOTGUN SEQUENCE"/>
    <property type="match status" value="1"/>
</dbReference>
<keyword evidence="3" id="KW-1185">Reference proteome</keyword>
<dbReference type="Proteomes" id="UP000031623">
    <property type="component" value="Chromosome"/>
</dbReference>
<organism evidence="2 3">
    <name type="scientific">Thioploca ingrica</name>
    <dbReference type="NCBI Taxonomy" id="40754"/>
    <lineage>
        <taxon>Bacteria</taxon>
        <taxon>Pseudomonadati</taxon>
        <taxon>Pseudomonadota</taxon>
        <taxon>Gammaproteobacteria</taxon>
        <taxon>Thiotrichales</taxon>
        <taxon>Thiotrichaceae</taxon>
        <taxon>Thioploca</taxon>
    </lineage>
</organism>
<dbReference type="Pfam" id="PF03235">
    <property type="entry name" value="GmrSD_N"/>
    <property type="match status" value="1"/>
</dbReference>
<sequence>MIEPKQLEIIITEKRNHLRTDRLDMSFGELINLYEEGTLFINPEYQRSFRWDKVRQTKFIESILLGIPVPPIFIAEDKNAKWELVDGLQRISTILAFFGILKNVPETKNNLYLTPGGIVRELEGYTINNLSPLLKFTIKRAVCRVEIVKWDSIVDMRYELFNRLNTLGEPLSEQEIRNCIFREDGNEFNQLLIDIGNSDDFKNIIRPTDKQIDQMYCQELVLRFFTLKHCGWDFVTIQDHLTQFMEKVTKKELSFDVNHEQQHLLKLITYLKQHANDQIFRATNGNFAPAYYDIVMLGLDIFYDRYKDKPELFIQKVKQAKEEATFDKVATYSSSKRTKQRIETALEILGK</sequence>
<dbReference type="EMBL" id="AP014633">
    <property type="protein sequence ID" value="BAP57739.1"/>
    <property type="molecule type" value="Genomic_DNA"/>
</dbReference>